<evidence type="ECO:0000256" key="2">
    <source>
        <dbReference type="SAM" id="MobiDB-lite"/>
    </source>
</evidence>
<protein>
    <submittedName>
        <fullName evidence="5">Uncharacterized protein</fullName>
    </submittedName>
</protein>
<dbReference type="InterPro" id="IPR008598">
    <property type="entry name" value="Di19_Zn-bd"/>
</dbReference>
<dbReference type="PANTHER" id="PTHR31875:SF26">
    <property type="entry name" value="PROTEIN DEHYDRATION-INDUCED 19-RELATED"/>
    <property type="match status" value="1"/>
</dbReference>
<sequence length="249" mass="27797">MDSDSWSDRLASATRRYQLAFQSRSDTSLGFEKVDGEEELREEFACPFCSDYFDIVSLCIHIDEDHPMEARNGVCPVCALRVGVDMIAHITLQHANIFKISFFLFPHLPSLICRSIFSATLTRHYMQRKRKSRRAGSHSTLSILRREFPDGNFQSLFNGSSCIVSSSSPSNVAADPLLSSFISPIADGFFTSESCISAETGPVKKTSVQSVPERNAKKASVSVEDHKQKEKRSEFVRELLSSTILDDGL</sequence>
<name>A0AAU9RYZ2_THLAR</name>
<dbReference type="InterPro" id="IPR033347">
    <property type="entry name" value="Di19"/>
</dbReference>
<evidence type="ECO:0000256" key="1">
    <source>
        <dbReference type="ARBA" id="ARBA00007109"/>
    </source>
</evidence>
<organism evidence="5 6">
    <name type="scientific">Thlaspi arvense</name>
    <name type="common">Field penny-cress</name>
    <dbReference type="NCBI Taxonomy" id="13288"/>
    <lineage>
        <taxon>Eukaryota</taxon>
        <taxon>Viridiplantae</taxon>
        <taxon>Streptophyta</taxon>
        <taxon>Embryophyta</taxon>
        <taxon>Tracheophyta</taxon>
        <taxon>Spermatophyta</taxon>
        <taxon>Magnoliopsida</taxon>
        <taxon>eudicotyledons</taxon>
        <taxon>Gunneridae</taxon>
        <taxon>Pentapetalae</taxon>
        <taxon>rosids</taxon>
        <taxon>malvids</taxon>
        <taxon>Brassicales</taxon>
        <taxon>Brassicaceae</taxon>
        <taxon>Thlaspideae</taxon>
        <taxon>Thlaspi</taxon>
    </lineage>
</organism>
<comment type="similarity">
    <text evidence="1">Belongs to the Di19 family.</text>
</comment>
<dbReference type="Pfam" id="PF14571">
    <property type="entry name" value="Di19_C"/>
    <property type="match status" value="1"/>
</dbReference>
<feature type="domain" description="Di19 zinc-binding" evidence="3">
    <location>
        <begin position="42"/>
        <end position="95"/>
    </location>
</feature>
<dbReference type="EMBL" id="OU466859">
    <property type="protein sequence ID" value="CAH2054963.1"/>
    <property type="molecule type" value="Genomic_DNA"/>
</dbReference>
<evidence type="ECO:0000259" key="3">
    <source>
        <dbReference type="Pfam" id="PF05605"/>
    </source>
</evidence>
<dbReference type="AlphaFoldDB" id="A0AAU9RYZ2"/>
<dbReference type="InterPro" id="IPR027935">
    <property type="entry name" value="Di19_C"/>
</dbReference>
<evidence type="ECO:0000313" key="6">
    <source>
        <dbReference type="Proteomes" id="UP000836841"/>
    </source>
</evidence>
<proteinExistence type="inferred from homology"/>
<keyword evidence="6" id="KW-1185">Reference proteome</keyword>
<gene>
    <name evidence="5" type="ORF">TAV2_LOCUS9151</name>
</gene>
<feature type="non-terminal residue" evidence="5">
    <location>
        <position position="249"/>
    </location>
</feature>
<dbReference type="Proteomes" id="UP000836841">
    <property type="component" value="Chromosome 3"/>
</dbReference>
<reference evidence="5 6" key="1">
    <citation type="submission" date="2022-03" db="EMBL/GenBank/DDBJ databases">
        <authorList>
            <person name="Nunn A."/>
            <person name="Chopra R."/>
            <person name="Nunn A."/>
            <person name="Contreras Garrido A."/>
        </authorList>
    </citation>
    <scope>NUCLEOTIDE SEQUENCE [LARGE SCALE GENOMIC DNA]</scope>
</reference>
<feature type="region of interest" description="Disordered" evidence="2">
    <location>
        <begin position="206"/>
        <end position="231"/>
    </location>
</feature>
<accession>A0AAU9RYZ2</accession>
<dbReference type="PANTHER" id="PTHR31875">
    <property type="entry name" value="PROTEIN DEHYDRATION-INDUCED 19"/>
    <property type="match status" value="1"/>
</dbReference>
<evidence type="ECO:0000259" key="4">
    <source>
        <dbReference type="Pfam" id="PF14571"/>
    </source>
</evidence>
<evidence type="ECO:0000313" key="5">
    <source>
        <dbReference type="EMBL" id="CAH2054963.1"/>
    </source>
</evidence>
<feature type="domain" description="Di19 C-terminal" evidence="4">
    <location>
        <begin position="141"/>
        <end position="244"/>
    </location>
</feature>
<dbReference type="Pfam" id="PF05605">
    <property type="entry name" value="zf-Di19"/>
    <property type="match status" value="1"/>
</dbReference>